<dbReference type="InterPro" id="IPR000160">
    <property type="entry name" value="GGDEF_dom"/>
</dbReference>
<feature type="domain" description="GGDEF" evidence="2">
    <location>
        <begin position="256"/>
        <end position="352"/>
    </location>
</feature>
<keyword evidence="4" id="KW-1185">Reference proteome</keyword>
<dbReference type="AlphaFoldDB" id="A0A4U8TLZ2"/>
<proteinExistence type="predicted"/>
<sequence>MDLDDLNLDDIGNNDFFGNLDEAGLEEGKRNKKTQKVTPTLGASEAAQKLNSISKQTLQALEKDAILPLPENFEAYFEKTLSQEEDERVREKIKAIVESANHDSRLIALEKVFNDNFATLKTILEHLLTLCKRMSAMERNTDKRLLEIASITNPLGAQNAIKVLVNEMKGFHKDFVVQADLISRAYRNMYAQSSTIKSGAIYDSKLGIYTHSFLTHALDLECENGKDFPRHCAVVVFAPSKELASQINEQSKLITIFKSIARIVSKNIGTKDIVSYLGSGYFGMLLKNVQPDAAITLCQEVIQKCKVTNLFIDDVELHLCIVMGGVVLDVNKTPEMTLKEAKEQLELAQKEGVPLKFAQGQAGNTHSSDDSEEDSFELPGDGFDDLADFDLS</sequence>
<dbReference type="InterPro" id="IPR029787">
    <property type="entry name" value="Nucleotide_cyclase"/>
</dbReference>
<evidence type="ECO:0000256" key="1">
    <source>
        <dbReference type="SAM" id="MobiDB-lite"/>
    </source>
</evidence>
<gene>
    <name evidence="3" type="ORF">LS65_006870</name>
</gene>
<dbReference type="EMBL" id="JRMQ02000009">
    <property type="protein sequence ID" value="TLE01026.1"/>
    <property type="molecule type" value="Genomic_DNA"/>
</dbReference>
<dbReference type="OrthoDB" id="5319955at2"/>
<comment type="caution">
    <text evidence="3">The sequence shown here is derived from an EMBL/GenBank/DDBJ whole genome shotgun (WGS) entry which is preliminary data.</text>
</comment>
<accession>A0A4U8TLZ2</accession>
<dbReference type="SUPFAM" id="SSF55073">
    <property type="entry name" value="Nucleotide cyclase"/>
    <property type="match status" value="1"/>
</dbReference>
<dbReference type="RefSeq" id="WP_034361101.1">
    <property type="nucleotide sequence ID" value="NZ_CAJUDB010000016.1"/>
</dbReference>
<feature type="region of interest" description="Disordered" evidence="1">
    <location>
        <begin position="359"/>
        <end position="392"/>
    </location>
</feature>
<protein>
    <submittedName>
        <fullName evidence="3">GGDEF domain-containing protein</fullName>
    </submittedName>
</protein>
<evidence type="ECO:0000259" key="2">
    <source>
        <dbReference type="Pfam" id="PF00990"/>
    </source>
</evidence>
<evidence type="ECO:0000313" key="4">
    <source>
        <dbReference type="Proteomes" id="UP000029707"/>
    </source>
</evidence>
<dbReference type="Gene3D" id="3.30.70.270">
    <property type="match status" value="1"/>
</dbReference>
<evidence type="ECO:0000313" key="3">
    <source>
        <dbReference type="EMBL" id="TLE01026.1"/>
    </source>
</evidence>
<reference evidence="3 4" key="1">
    <citation type="journal article" date="2014" name="Genome Announc.">
        <title>Draft genome sequences of eight enterohepatic helicobacter species isolated from both laboratory and wild rodents.</title>
        <authorList>
            <person name="Sheh A."/>
            <person name="Shen Z."/>
            <person name="Fox J.G."/>
        </authorList>
    </citation>
    <scope>NUCLEOTIDE SEQUENCE [LARGE SCALE GENOMIC DNA]</scope>
    <source>
        <strain evidence="3 4">MIT 01-6451</strain>
    </source>
</reference>
<organism evidence="3 4">
    <name type="scientific">Helicobacter japonicus</name>
    <dbReference type="NCBI Taxonomy" id="425400"/>
    <lineage>
        <taxon>Bacteria</taxon>
        <taxon>Pseudomonadati</taxon>
        <taxon>Campylobacterota</taxon>
        <taxon>Epsilonproteobacteria</taxon>
        <taxon>Campylobacterales</taxon>
        <taxon>Helicobacteraceae</taxon>
        <taxon>Helicobacter</taxon>
    </lineage>
</organism>
<name>A0A4U8TLZ2_9HELI</name>
<dbReference type="InterPro" id="IPR043128">
    <property type="entry name" value="Rev_trsase/Diguanyl_cyclase"/>
</dbReference>
<dbReference type="STRING" id="425400.LS65_02725"/>
<dbReference type="Pfam" id="PF00990">
    <property type="entry name" value="GGDEF"/>
    <property type="match status" value="1"/>
</dbReference>
<dbReference type="Proteomes" id="UP000029707">
    <property type="component" value="Unassembled WGS sequence"/>
</dbReference>
<feature type="compositionally biased region" description="Acidic residues" evidence="1">
    <location>
        <begin position="370"/>
        <end position="392"/>
    </location>
</feature>